<dbReference type="GO" id="GO:0003682">
    <property type="term" value="F:chromatin binding"/>
    <property type="evidence" value="ECO:0007669"/>
    <property type="project" value="TreeGrafter"/>
</dbReference>
<evidence type="ECO:0000256" key="6">
    <source>
        <dbReference type="ARBA" id="ARBA00022490"/>
    </source>
</evidence>
<keyword evidence="5" id="KW-0158">Chromosome</keyword>
<feature type="compositionally biased region" description="Acidic residues" evidence="12">
    <location>
        <begin position="658"/>
        <end position="669"/>
    </location>
</feature>
<proteinExistence type="inferred from homology"/>
<dbReference type="Pfam" id="PF05786">
    <property type="entry name" value="Cnd2"/>
    <property type="match status" value="1"/>
</dbReference>
<organism evidence="13 14">
    <name type="scientific">Arxiozyma heterogenica</name>
    <dbReference type="NCBI Taxonomy" id="278026"/>
    <lineage>
        <taxon>Eukaryota</taxon>
        <taxon>Fungi</taxon>
        <taxon>Dikarya</taxon>
        <taxon>Ascomycota</taxon>
        <taxon>Saccharomycotina</taxon>
        <taxon>Saccharomycetes</taxon>
        <taxon>Saccharomycetales</taxon>
        <taxon>Saccharomycetaceae</taxon>
        <taxon>Arxiozyma</taxon>
    </lineage>
</organism>
<evidence type="ECO:0000256" key="4">
    <source>
        <dbReference type="ARBA" id="ARBA00016065"/>
    </source>
</evidence>
<evidence type="ECO:0000256" key="8">
    <source>
        <dbReference type="ARBA" id="ARBA00022776"/>
    </source>
</evidence>
<feature type="compositionally biased region" description="Polar residues" evidence="12">
    <location>
        <begin position="132"/>
        <end position="145"/>
    </location>
</feature>
<comment type="caution">
    <text evidence="13">The sequence shown here is derived from an EMBL/GenBank/DDBJ whole genome shotgun (WGS) entry which is preliminary data.</text>
</comment>
<comment type="function">
    <text evidence="11">Regulatory subunit of the condensin complex, a complex required for conversion of interphase chromatin into mitotic-like condense chromosomes.</text>
</comment>
<keyword evidence="6" id="KW-0963">Cytoplasm</keyword>
<dbReference type="GO" id="GO:0007076">
    <property type="term" value="P:mitotic chromosome condensation"/>
    <property type="evidence" value="ECO:0007669"/>
    <property type="project" value="InterPro"/>
</dbReference>
<protein>
    <recommendedName>
        <fullName evidence="4 11">Condensin complex subunit 2</fullName>
    </recommendedName>
</protein>
<evidence type="ECO:0000256" key="10">
    <source>
        <dbReference type="ARBA" id="ARBA00023306"/>
    </source>
</evidence>
<feature type="compositionally biased region" description="Low complexity" evidence="12">
    <location>
        <begin position="252"/>
        <end position="263"/>
    </location>
</feature>
<feature type="compositionally biased region" description="Basic and acidic residues" evidence="12">
    <location>
        <begin position="272"/>
        <end position="283"/>
    </location>
</feature>
<keyword evidence="14" id="KW-1185">Reference proteome</keyword>
<keyword evidence="9 11" id="KW-0226">DNA condensation</keyword>
<dbReference type="AlphaFoldDB" id="A0AAN7WP16"/>
<feature type="region of interest" description="Disordered" evidence="12">
    <location>
        <begin position="649"/>
        <end position="715"/>
    </location>
</feature>
<feature type="region of interest" description="Disordered" evidence="12">
    <location>
        <begin position="248"/>
        <end position="283"/>
    </location>
</feature>
<evidence type="ECO:0000256" key="12">
    <source>
        <dbReference type="SAM" id="MobiDB-lite"/>
    </source>
</evidence>
<feature type="compositionally biased region" description="Low complexity" evidence="12">
    <location>
        <begin position="112"/>
        <end position="131"/>
    </location>
</feature>
<evidence type="ECO:0000256" key="9">
    <source>
        <dbReference type="ARBA" id="ARBA00023067"/>
    </source>
</evidence>
<dbReference type="PIRSF" id="PIRSF017126">
    <property type="entry name" value="Condensin_H"/>
    <property type="match status" value="1"/>
</dbReference>
<keyword evidence="8 11" id="KW-0498">Mitosis</keyword>
<feature type="region of interest" description="Disordered" evidence="12">
    <location>
        <begin position="479"/>
        <end position="534"/>
    </location>
</feature>
<feature type="compositionally biased region" description="Basic and acidic residues" evidence="12">
    <location>
        <begin position="504"/>
        <end position="521"/>
    </location>
</feature>
<evidence type="ECO:0000313" key="14">
    <source>
        <dbReference type="Proteomes" id="UP001306508"/>
    </source>
</evidence>
<reference evidence="14" key="1">
    <citation type="submission" date="2023-07" db="EMBL/GenBank/DDBJ databases">
        <title>A draft genome of Kazachstania heterogenica Y-27499.</title>
        <authorList>
            <person name="Donic C."/>
            <person name="Kralova J.S."/>
            <person name="Fidel L."/>
            <person name="Ben-Dor S."/>
            <person name="Jung S."/>
        </authorList>
    </citation>
    <scope>NUCLEOTIDE SEQUENCE [LARGE SCALE GENOMIC DNA]</scope>
    <source>
        <strain evidence="14">Y27499</strain>
    </source>
</reference>
<keyword evidence="7 11" id="KW-0132">Cell division</keyword>
<evidence type="ECO:0000256" key="2">
    <source>
        <dbReference type="ARBA" id="ARBA00004496"/>
    </source>
</evidence>
<dbReference type="GO" id="GO:0005737">
    <property type="term" value="C:cytoplasm"/>
    <property type="evidence" value="ECO:0007669"/>
    <property type="project" value="UniProtKB-SubCell"/>
</dbReference>
<comment type="similarity">
    <text evidence="3 11">Belongs to the CND2 (condensin subunit 2) family.</text>
</comment>
<accession>A0AAN7WP16</accession>
<name>A0AAN7WP16_9SACH</name>
<dbReference type="InterPro" id="IPR022816">
    <property type="entry name" value="Condensin_barren_su2"/>
</dbReference>
<evidence type="ECO:0000256" key="7">
    <source>
        <dbReference type="ARBA" id="ARBA00022618"/>
    </source>
</evidence>
<feature type="region of interest" description="Disordered" evidence="12">
    <location>
        <begin position="102"/>
        <end position="172"/>
    </location>
</feature>
<comment type="subcellular location">
    <subcellularLocation>
        <location evidence="1">Chromosome</location>
    </subcellularLocation>
    <subcellularLocation>
        <location evidence="2">Cytoplasm</location>
    </subcellularLocation>
</comment>
<evidence type="ECO:0000256" key="1">
    <source>
        <dbReference type="ARBA" id="ARBA00004286"/>
    </source>
</evidence>
<gene>
    <name evidence="13" type="ORF">RI543_002705</name>
</gene>
<evidence type="ECO:0000256" key="3">
    <source>
        <dbReference type="ARBA" id="ARBA00009471"/>
    </source>
</evidence>
<dbReference type="PANTHER" id="PTHR13108">
    <property type="entry name" value="CONDENSIN COMPLEX SUBUNIT 2"/>
    <property type="match status" value="1"/>
</dbReference>
<evidence type="ECO:0000313" key="13">
    <source>
        <dbReference type="EMBL" id="KAK5780162.1"/>
    </source>
</evidence>
<feature type="region of interest" description="Disordered" evidence="12">
    <location>
        <begin position="389"/>
        <end position="412"/>
    </location>
</feature>
<sequence>MASQLLPSYGNDENDQGLFTNRSVMMANFEEWIKMATDNKINPRNSWNFALIDYFHDLNVLMDAENKINFQKASATLDGCVKIYASRVDSVSDETGRLLSGLAQRKTKGKSNSDSNSNSNISNSRNNDSSRGTNLNGESDNNDNANDPEGGLPRRSDINNDSDVDFDDNRDEGKRSFRHARILETTLVEFDAIKMKYLDQELNIDPLFKKALVDFDEGGAKSLLLNTLNIDPSGRVIFDATIQDGVAESDNNRNANENNNPDNITSASEMDENSKQEDIKESENSHIYNTSIIEDEILTLGMEFLKFNKITECEISSSLGQLRSLVDDINKEQSFIETINNKSENFLTEQELAEAIPTNDIPDLNDDGIPDLEYSMLQDEMDENSITNDPNSNITTTDKHHNNNNIPTNPKEVDEVDNLISDSQISKNNNISTIVDPDDTITNGLIEQDLMAYFDETMKKNWRGREHWKVRNIKKDFLHQTENNDTKNSITDTSKSSEENQNAESKDNDKVISDNKSKTGENHNPICNNKNNSKKKQPLELDFFTFEDDLEDKIFVKPIKPSIIELPQRLRIEDSHYLLPDDYHFTSEKIVRLFIKPEQKMSLFNSRKKNRPSTRYNSTNIINEEHSMSTNKRAVTGEAPEIADENFWAENYRRKEQEDNEGYNEDGDDENVRGAEVENPFDEDNENGIDFNQAFDNGDDFDDNDVSDHKTEEDLLNGESKLQSKDKKITFARVAKRIDVRKLKNNVWKSIVTLIALSTDDSSSTFTPGKENSQDIINLKFTDISHELFKRYTAETFKDISTSFQFICLLHLANEYGFQVKKIDTLDNLEIEIDRSKLSHS</sequence>
<dbReference type="GO" id="GO:0000796">
    <property type="term" value="C:condensin complex"/>
    <property type="evidence" value="ECO:0007669"/>
    <property type="project" value="InterPro"/>
</dbReference>
<dbReference type="GO" id="GO:0051301">
    <property type="term" value="P:cell division"/>
    <property type="evidence" value="ECO:0007669"/>
    <property type="project" value="UniProtKB-KW"/>
</dbReference>
<dbReference type="Proteomes" id="UP001306508">
    <property type="component" value="Unassembled WGS sequence"/>
</dbReference>
<feature type="compositionally biased region" description="Acidic residues" evidence="12">
    <location>
        <begin position="160"/>
        <end position="170"/>
    </location>
</feature>
<feature type="compositionally biased region" description="Polar residues" evidence="12">
    <location>
        <begin position="486"/>
        <end position="503"/>
    </location>
</feature>
<dbReference type="PANTHER" id="PTHR13108:SF9">
    <property type="entry name" value="CONDENSIN COMPLEX SUBUNIT 2"/>
    <property type="match status" value="1"/>
</dbReference>
<evidence type="ECO:0000256" key="11">
    <source>
        <dbReference type="PIRNR" id="PIRNR017126"/>
    </source>
</evidence>
<keyword evidence="10 11" id="KW-0131">Cell cycle</keyword>
<evidence type="ECO:0000256" key="5">
    <source>
        <dbReference type="ARBA" id="ARBA00022454"/>
    </source>
</evidence>
<dbReference type="EMBL" id="JAWIZZ010000045">
    <property type="protein sequence ID" value="KAK5780162.1"/>
    <property type="molecule type" value="Genomic_DNA"/>
</dbReference>